<dbReference type="RefSeq" id="XP_001315848.1">
    <property type="nucleotide sequence ID" value="XM_001315813.1"/>
</dbReference>
<evidence type="ECO:0000256" key="1">
    <source>
        <dbReference type="SAM" id="Phobius"/>
    </source>
</evidence>
<dbReference type="KEGG" id="tva:4761471"/>
<sequence length="182" mass="21222">MSSQSSSASSRQVSPLMYRTLQPSGFKNFLLESFPFILSLIVFFIGISYYLQASKIFYCVDELTHMCRECPQNAKCDLKRVIECTNNTRKFKNACIDMDVDDTTAENDYSKWVNLLKKKQQINSNTTKQEYFKSIIQSTKRYEVVEIEDKGVIYQSSRLQTVLSMIAFLIFTIFTVDFYFKL</sequence>
<keyword evidence="3" id="KW-1185">Reference proteome</keyword>
<organism evidence="2 3">
    <name type="scientific">Trichomonas vaginalis (strain ATCC PRA-98 / G3)</name>
    <dbReference type="NCBI Taxonomy" id="412133"/>
    <lineage>
        <taxon>Eukaryota</taxon>
        <taxon>Metamonada</taxon>
        <taxon>Parabasalia</taxon>
        <taxon>Trichomonadida</taxon>
        <taxon>Trichomonadidae</taxon>
        <taxon>Trichomonas</taxon>
    </lineage>
</organism>
<evidence type="ECO:0000313" key="2">
    <source>
        <dbReference type="EMBL" id="EAY03625.1"/>
    </source>
</evidence>
<proteinExistence type="predicted"/>
<keyword evidence="1" id="KW-1133">Transmembrane helix</keyword>
<dbReference type="InParanoid" id="A2EUN7"/>
<gene>
    <name evidence="2" type="ORF">TVAG_161640</name>
</gene>
<reference evidence="2" key="2">
    <citation type="journal article" date="2007" name="Science">
        <title>Draft genome sequence of the sexually transmitted pathogen Trichomonas vaginalis.</title>
        <authorList>
            <person name="Carlton J.M."/>
            <person name="Hirt R.P."/>
            <person name="Silva J.C."/>
            <person name="Delcher A.L."/>
            <person name="Schatz M."/>
            <person name="Zhao Q."/>
            <person name="Wortman J.R."/>
            <person name="Bidwell S.L."/>
            <person name="Alsmark U.C.M."/>
            <person name="Besteiro S."/>
            <person name="Sicheritz-Ponten T."/>
            <person name="Noel C.J."/>
            <person name="Dacks J.B."/>
            <person name="Foster P.G."/>
            <person name="Simillion C."/>
            <person name="Van de Peer Y."/>
            <person name="Miranda-Saavedra D."/>
            <person name="Barton G.J."/>
            <person name="Westrop G.D."/>
            <person name="Mueller S."/>
            <person name="Dessi D."/>
            <person name="Fiori P.L."/>
            <person name="Ren Q."/>
            <person name="Paulsen I."/>
            <person name="Zhang H."/>
            <person name="Bastida-Corcuera F.D."/>
            <person name="Simoes-Barbosa A."/>
            <person name="Brown M.T."/>
            <person name="Hayes R.D."/>
            <person name="Mukherjee M."/>
            <person name="Okumura C.Y."/>
            <person name="Schneider R."/>
            <person name="Smith A.J."/>
            <person name="Vanacova S."/>
            <person name="Villalvazo M."/>
            <person name="Haas B.J."/>
            <person name="Pertea M."/>
            <person name="Feldblyum T.V."/>
            <person name="Utterback T.R."/>
            <person name="Shu C.L."/>
            <person name="Osoegawa K."/>
            <person name="de Jong P.J."/>
            <person name="Hrdy I."/>
            <person name="Horvathova L."/>
            <person name="Zubacova Z."/>
            <person name="Dolezal P."/>
            <person name="Malik S.B."/>
            <person name="Logsdon J.M. Jr."/>
            <person name="Henze K."/>
            <person name="Gupta A."/>
            <person name="Wang C.C."/>
            <person name="Dunne R.L."/>
            <person name="Upcroft J.A."/>
            <person name="Upcroft P."/>
            <person name="White O."/>
            <person name="Salzberg S.L."/>
            <person name="Tang P."/>
            <person name="Chiu C.-H."/>
            <person name="Lee Y.-S."/>
            <person name="Embley T.M."/>
            <person name="Coombs G.H."/>
            <person name="Mottram J.C."/>
            <person name="Tachezy J."/>
            <person name="Fraser-Liggett C.M."/>
            <person name="Johnson P.J."/>
        </authorList>
    </citation>
    <scope>NUCLEOTIDE SEQUENCE [LARGE SCALE GENOMIC DNA]</scope>
    <source>
        <strain evidence="2">G3</strain>
    </source>
</reference>
<protein>
    <submittedName>
        <fullName evidence="2">Uncharacterized protein</fullName>
    </submittedName>
</protein>
<accession>A2EUN7</accession>
<keyword evidence="1" id="KW-0472">Membrane</keyword>
<dbReference type="VEuPathDB" id="TrichDB:TVAGG3_0255730"/>
<dbReference type="EMBL" id="DS113499">
    <property type="protein sequence ID" value="EAY03625.1"/>
    <property type="molecule type" value="Genomic_DNA"/>
</dbReference>
<feature type="transmembrane region" description="Helical" evidence="1">
    <location>
        <begin position="33"/>
        <end position="51"/>
    </location>
</feature>
<feature type="transmembrane region" description="Helical" evidence="1">
    <location>
        <begin position="162"/>
        <end position="180"/>
    </location>
</feature>
<name>A2EUN7_TRIV3</name>
<keyword evidence="1" id="KW-0812">Transmembrane</keyword>
<dbReference type="VEuPathDB" id="TrichDB:TVAG_161640"/>
<reference evidence="2" key="1">
    <citation type="submission" date="2006-10" db="EMBL/GenBank/DDBJ databases">
        <authorList>
            <person name="Amadeo P."/>
            <person name="Zhao Q."/>
            <person name="Wortman J."/>
            <person name="Fraser-Liggett C."/>
            <person name="Carlton J."/>
        </authorList>
    </citation>
    <scope>NUCLEOTIDE SEQUENCE</scope>
    <source>
        <strain evidence="2">G3</strain>
    </source>
</reference>
<dbReference type="Proteomes" id="UP000001542">
    <property type="component" value="Unassembled WGS sequence"/>
</dbReference>
<dbReference type="AlphaFoldDB" id="A2EUN7"/>
<evidence type="ECO:0000313" key="3">
    <source>
        <dbReference type="Proteomes" id="UP000001542"/>
    </source>
</evidence>